<name>A0AAW9JV19_CARML</name>
<dbReference type="Pfam" id="PF01032">
    <property type="entry name" value="FecCD"/>
    <property type="match status" value="1"/>
</dbReference>
<feature type="transmembrane region" description="Helical" evidence="8">
    <location>
        <begin position="15"/>
        <end position="36"/>
    </location>
</feature>
<dbReference type="InterPro" id="IPR000522">
    <property type="entry name" value="ABC_transptr_permease_BtuC"/>
</dbReference>
<dbReference type="GO" id="GO:0033214">
    <property type="term" value="P:siderophore-iron import into cell"/>
    <property type="evidence" value="ECO:0007669"/>
    <property type="project" value="TreeGrafter"/>
</dbReference>
<dbReference type="SUPFAM" id="SSF81345">
    <property type="entry name" value="ABC transporter involved in vitamin B12 uptake, BtuC"/>
    <property type="match status" value="1"/>
</dbReference>
<evidence type="ECO:0000256" key="1">
    <source>
        <dbReference type="ARBA" id="ARBA00004651"/>
    </source>
</evidence>
<dbReference type="GO" id="GO:0005886">
    <property type="term" value="C:plasma membrane"/>
    <property type="evidence" value="ECO:0007669"/>
    <property type="project" value="UniProtKB-SubCell"/>
</dbReference>
<gene>
    <name evidence="9" type="ORF">RAK27_10635</name>
</gene>
<evidence type="ECO:0000256" key="5">
    <source>
        <dbReference type="ARBA" id="ARBA00022692"/>
    </source>
</evidence>
<dbReference type="Proteomes" id="UP001290462">
    <property type="component" value="Unassembled WGS sequence"/>
</dbReference>
<dbReference type="GO" id="GO:0022857">
    <property type="term" value="F:transmembrane transporter activity"/>
    <property type="evidence" value="ECO:0007669"/>
    <property type="project" value="InterPro"/>
</dbReference>
<keyword evidence="6 8" id="KW-1133">Transmembrane helix</keyword>
<evidence type="ECO:0000256" key="7">
    <source>
        <dbReference type="ARBA" id="ARBA00023136"/>
    </source>
</evidence>
<dbReference type="EMBL" id="JAVBVO010000003">
    <property type="protein sequence ID" value="MDZ5759114.1"/>
    <property type="molecule type" value="Genomic_DNA"/>
</dbReference>
<feature type="transmembrane region" description="Helical" evidence="8">
    <location>
        <begin position="161"/>
        <end position="180"/>
    </location>
</feature>
<dbReference type="RefSeq" id="WP_057000061.1">
    <property type="nucleotide sequence ID" value="NZ_BJOJ01000059.1"/>
</dbReference>
<keyword evidence="7 8" id="KW-0472">Membrane</keyword>
<feature type="transmembrane region" description="Helical" evidence="8">
    <location>
        <begin position="247"/>
        <end position="278"/>
    </location>
</feature>
<sequence length="342" mass="36221">MKQLHVKETRSARQLSLIMVLIVLFAGLILVSLLSLKYGTETISLKTIGESFTHYDVQDKLHQTVRYLRLPRLLGTLLVGALLALSGQLMQAVTRNPLADPSILGVTGGASLAVAITYGLGFNLGSPLRSVVAMLGSLLAIGLIVSMTGSRNKGINPIKMALAGTAMSGFFSSLSIAIGLQTKTSRNLSFWLAGGFSGTTFLDVRILLTILLVCLLITWWISVEINLLSLGDEVASSLGGSLLKARYLGLLIMVVATGASVAIAGNIGFIGLCIPHIVRLILGDRFQGTFFVTCLTGGLLLSLADLVARTINPPFEIPIGAITAIIGAPFFILLARNYKGGR</sequence>
<dbReference type="CDD" id="cd06550">
    <property type="entry name" value="TM_ABC_iron-siderophores_like"/>
    <property type="match status" value="1"/>
</dbReference>
<keyword evidence="4" id="KW-1003">Cell membrane</keyword>
<organism evidence="9 10">
    <name type="scientific">Carnobacterium maltaromaticum</name>
    <name type="common">Carnobacterium piscicola</name>
    <dbReference type="NCBI Taxonomy" id="2751"/>
    <lineage>
        <taxon>Bacteria</taxon>
        <taxon>Bacillati</taxon>
        <taxon>Bacillota</taxon>
        <taxon>Bacilli</taxon>
        <taxon>Lactobacillales</taxon>
        <taxon>Carnobacteriaceae</taxon>
        <taxon>Carnobacterium</taxon>
    </lineage>
</organism>
<proteinExistence type="inferred from homology"/>
<feature type="transmembrane region" description="Helical" evidence="8">
    <location>
        <begin position="102"/>
        <end position="124"/>
    </location>
</feature>
<feature type="transmembrane region" description="Helical" evidence="8">
    <location>
        <begin position="290"/>
        <end position="311"/>
    </location>
</feature>
<dbReference type="PANTHER" id="PTHR30472">
    <property type="entry name" value="FERRIC ENTEROBACTIN TRANSPORT SYSTEM PERMEASE PROTEIN"/>
    <property type="match status" value="1"/>
</dbReference>
<evidence type="ECO:0000256" key="2">
    <source>
        <dbReference type="ARBA" id="ARBA00007935"/>
    </source>
</evidence>
<accession>A0AAW9JV19</accession>
<comment type="similarity">
    <text evidence="2">Belongs to the binding-protein-dependent transport system permease family. FecCD subfamily.</text>
</comment>
<dbReference type="PANTHER" id="PTHR30472:SF1">
    <property type="entry name" value="FE(3+) DICITRATE TRANSPORT SYSTEM PERMEASE PROTEIN FECC-RELATED"/>
    <property type="match status" value="1"/>
</dbReference>
<evidence type="ECO:0000256" key="6">
    <source>
        <dbReference type="ARBA" id="ARBA00022989"/>
    </source>
</evidence>
<dbReference type="FunFam" id="1.10.3470.10:FF:000001">
    <property type="entry name" value="Vitamin B12 ABC transporter permease BtuC"/>
    <property type="match status" value="1"/>
</dbReference>
<comment type="subcellular location">
    <subcellularLocation>
        <location evidence="1">Cell membrane</location>
        <topology evidence="1">Multi-pass membrane protein</topology>
    </subcellularLocation>
</comment>
<evidence type="ECO:0000256" key="4">
    <source>
        <dbReference type="ARBA" id="ARBA00022475"/>
    </source>
</evidence>
<evidence type="ECO:0000256" key="3">
    <source>
        <dbReference type="ARBA" id="ARBA00022448"/>
    </source>
</evidence>
<keyword evidence="3" id="KW-0813">Transport</keyword>
<protein>
    <submittedName>
        <fullName evidence="9">Iron ABC transporter permease</fullName>
    </submittedName>
</protein>
<evidence type="ECO:0000313" key="9">
    <source>
        <dbReference type="EMBL" id="MDZ5759114.1"/>
    </source>
</evidence>
<evidence type="ECO:0000256" key="8">
    <source>
        <dbReference type="SAM" id="Phobius"/>
    </source>
</evidence>
<evidence type="ECO:0000313" key="10">
    <source>
        <dbReference type="Proteomes" id="UP001290462"/>
    </source>
</evidence>
<comment type="caution">
    <text evidence="9">The sequence shown here is derived from an EMBL/GenBank/DDBJ whole genome shotgun (WGS) entry which is preliminary data.</text>
</comment>
<feature type="transmembrane region" description="Helical" evidence="8">
    <location>
        <begin position="317"/>
        <end position="335"/>
    </location>
</feature>
<feature type="transmembrane region" description="Helical" evidence="8">
    <location>
        <begin position="131"/>
        <end position="149"/>
    </location>
</feature>
<dbReference type="Gene3D" id="1.10.3470.10">
    <property type="entry name" value="ABC transporter involved in vitamin B12 uptake, BtuC"/>
    <property type="match status" value="1"/>
</dbReference>
<feature type="transmembrane region" description="Helical" evidence="8">
    <location>
        <begin position="70"/>
        <end position="90"/>
    </location>
</feature>
<keyword evidence="5 8" id="KW-0812">Transmembrane</keyword>
<reference evidence="9" key="1">
    <citation type="submission" date="2023-08" db="EMBL/GenBank/DDBJ databases">
        <title>Genomic characterization of piscicolin 126 produced by Carnobacterium maltaromaticum CM22 strain isolated from salmon (Salmo salar).</title>
        <authorList>
            <person name="Gonzalez-Gragera E."/>
            <person name="Garcia-Lopez J.D."/>
            <person name="Teso-Perez C."/>
            <person name="Gimenez-Hernandez I."/>
            <person name="Peralta-Sanchez J.M."/>
            <person name="Valdivia E."/>
            <person name="Montalban-Lopez M."/>
            <person name="Martin-Platero A.M."/>
            <person name="Banos A."/>
            <person name="Martinez-Bueno M."/>
        </authorList>
    </citation>
    <scope>NUCLEOTIDE SEQUENCE</scope>
    <source>
        <strain evidence="9">CM22</strain>
    </source>
</reference>
<feature type="transmembrane region" description="Helical" evidence="8">
    <location>
        <begin position="201"/>
        <end position="221"/>
    </location>
</feature>
<dbReference type="AlphaFoldDB" id="A0AAW9JV19"/>
<dbReference type="GeneID" id="83604907"/>
<dbReference type="InterPro" id="IPR037294">
    <property type="entry name" value="ABC_BtuC-like"/>
</dbReference>